<sequence length="113" mass="11667">MSDTNDACLGHNDSIDIDQDGIPDGCDSLIDSDGDGISDAADQCEGYNDLLDQDGDGIPDNCDQTPMPEDDQTNVIDTTPVDDGEATSIPGLGLILSITAALGVALVATQRDL</sequence>
<keyword evidence="2" id="KW-0472">Membrane</keyword>
<evidence type="ECO:0000256" key="1">
    <source>
        <dbReference type="SAM" id="MobiDB-lite"/>
    </source>
</evidence>
<dbReference type="InterPro" id="IPR028974">
    <property type="entry name" value="TSP_type-3_rpt"/>
</dbReference>
<dbReference type="Proteomes" id="UP000589132">
    <property type="component" value="Unassembled WGS sequence"/>
</dbReference>
<protein>
    <recommendedName>
        <fullName evidence="5">Thrombospondin</fullName>
    </recommendedName>
</protein>
<comment type="caution">
    <text evidence="3">The sequence shown here is derived from an EMBL/GenBank/DDBJ whole genome shotgun (WGS) entry which is preliminary data.</text>
</comment>
<feature type="transmembrane region" description="Helical" evidence="2">
    <location>
        <begin position="89"/>
        <end position="108"/>
    </location>
</feature>
<evidence type="ECO:0008006" key="5">
    <source>
        <dbReference type="Google" id="ProtNLM"/>
    </source>
</evidence>
<organism evidence="3 4">
    <name type="scientific">Marine Group III euryarchaeote</name>
    <dbReference type="NCBI Taxonomy" id="2173149"/>
    <lineage>
        <taxon>Archaea</taxon>
        <taxon>Methanobacteriati</taxon>
        <taxon>Thermoplasmatota</taxon>
        <taxon>Thermoplasmata</taxon>
        <taxon>Candidatus Thermoprofundales</taxon>
    </lineage>
</organism>
<evidence type="ECO:0000313" key="4">
    <source>
        <dbReference type="Proteomes" id="UP000589132"/>
    </source>
</evidence>
<dbReference type="AlphaFoldDB" id="A0A7J4D059"/>
<proteinExistence type="predicted"/>
<gene>
    <name evidence="3" type="ORF">EYO15_02540</name>
</gene>
<evidence type="ECO:0000313" key="3">
    <source>
        <dbReference type="EMBL" id="HIA98042.1"/>
    </source>
</evidence>
<dbReference type="SUPFAM" id="SSF103647">
    <property type="entry name" value="TSP type-3 repeat"/>
    <property type="match status" value="1"/>
</dbReference>
<dbReference type="GO" id="GO:0005509">
    <property type="term" value="F:calcium ion binding"/>
    <property type="evidence" value="ECO:0007669"/>
    <property type="project" value="InterPro"/>
</dbReference>
<accession>A0A7J4D059</accession>
<reference evidence="4" key="1">
    <citation type="journal article" date="2019" name="bioRxiv">
        <title>Genome diversification in globally distributed novel marine Proteobacteria is linked to environmental adaptation.</title>
        <authorList>
            <person name="Zhou Z."/>
            <person name="Tran P.Q."/>
            <person name="Kieft K."/>
            <person name="Anantharaman K."/>
        </authorList>
    </citation>
    <scope>NUCLEOTIDE SEQUENCE [LARGE SCALE GENOMIC DNA]</scope>
</reference>
<feature type="region of interest" description="Disordered" evidence="1">
    <location>
        <begin position="64"/>
        <end position="84"/>
    </location>
</feature>
<keyword evidence="2" id="KW-0812">Transmembrane</keyword>
<dbReference type="EMBL" id="DTTC01000152">
    <property type="protein sequence ID" value="HIA98042.1"/>
    <property type="molecule type" value="Genomic_DNA"/>
</dbReference>
<keyword evidence="2" id="KW-1133">Transmembrane helix</keyword>
<evidence type="ECO:0000256" key="2">
    <source>
        <dbReference type="SAM" id="Phobius"/>
    </source>
</evidence>
<dbReference type="Gene3D" id="4.10.1080.10">
    <property type="entry name" value="TSP type-3 repeat"/>
    <property type="match status" value="1"/>
</dbReference>
<name>A0A7J4D059_9ARCH</name>